<evidence type="ECO:0000256" key="1">
    <source>
        <dbReference type="SAM" id="Phobius"/>
    </source>
</evidence>
<protein>
    <recommendedName>
        <fullName evidence="4">Transmembrane protein</fullName>
    </recommendedName>
</protein>
<sequence length="109" mass="11743">MVTPVIAIAAALTPALWVWFSRCHPAWSLSVHARFYTGAGYLSSLIATYFVLVDGGTSWVFGAAWAAAAVAMFWAGLVALRSVMRRQHSTAMSLETINADQVQSQGPLL</sequence>
<proteinExistence type="predicted"/>
<reference evidence="2 3" key="1">
    <citation type="submission" date="2018-06" db="EMBL/GenBank/DDBJ databases">
        <authorList>
            <consortium name="Pathogen Informatics"/>
            <person name="Doyle S."/>
        </authorList>
    </citation>
    <scope>NUCLEOTIDE SEQUENCE [LARGE SCALE GENOMIC DNA]</scope>
    <source>
        <strain evidence="2 3">NCTC10821</strain>
    </source>
</reference>
<keyword evidence="1" id="KW-1133">Transmembrane helix</keyword>
<dbReference type="Proteomes" id="UP000254978">
    <property type="component" value="Unassembled WGS sequence"/>
</dbReference>
<feature type="transmembrane region" description="Helical" evidence="1">
    <location>
        <begin position="6"/>
        <end position="23"/>
    </location>
</feature>
<accession>A0A378TBA8</accession>
<gene>
    <name evidence="2" type="ORF">NCTC10821_01258</name>
</gene>
<dbReference type="AlphaFoldDB" id="A0A378TBA8"/>
<keyword evidence="3" id="KW-1185">Reference proteome</keyword>
<evidence type="ECO:0000313" key="3">
    <source>
        <dbReference type="Proteomes" id="UP000254978"/>
    </source>
</evidence>
<dbReference type="OrthoDB" id="4734090at2"/>
<dbReference type="EMBL" id="UGQT01000001">
    <property type="protein sequence ID" value="STZ57754.1"/>
    <property type="molecule type" value="Genomic_DNA"/>
</dbReference>
<feature type="transmembrane region" description="Helical" evidence="1">
    <location>
        <begin position="35"/>
        <end position="53"/>
    </location>
</feature>
<keyword evidence="1" id="KW-0472">Membrane</keyword>
<name>A0A378TBA8_9MYCO</name>
<dbReference type="RefSeq" id="WP_115277877.1">
    <property type="nucleotide sequence ID" value="NZ_AP022600.1"/>
</dbReference>
<feature type="transmembrane region" description="Helical" evidence="1">
    <location>
        <begin position="59"/>
        <end position="80"/>
    </location>
</feature>
<keyword evidence="1" id="KW-0812">Transmembrane</keyword>
<evidence type="ECO:0000313" key="2">
    <source>
        <dbReference type="EMBL" id="STZ57754.1"/>
    </source>
</evidence>
<evidence type="ECO:0008006" key="4">
    <source>
        <dbReference type="Google" id="ProtNLM"/>
    </source>
</evidence>
<organism evidence="2 3">
    <name type="scientific">Mycolicibacterium tokaiense</name>
    <dbReference type="NCBI Taxonomy" id="39695"/>
    <lineage>
        <taxon>Bacteria</taxon>
        <taxon>Bacillati</taxon>
        <taxon>Actinomycetota</taxon>
        <taxon>Actinomycetes</taxon>
        <taxon>Mycobacteriales</taxon>
        <taxon>Mycobacteriaceae</taxon>
        <taxon>Mycolicibacterium</taxon>
    </lineage>
</organism>